<keyword evidence="2" id="KW-1185">Reference proteome</keyword>
<dbReference type="Proteomes" id="UP001150603">
    <property type="component" value="Unassembled WGS sequence"/>
</dbReference>
<name>A0ACC1IZY8_9FUNG</name>
<dbReference type="EMBL" id="JANBPW010005601">
    <property type="protein sequence ID" value="KAJ1932278.1"/>
    <property type="molecule type" value="Genomic_DNA"/>
</dbReference>
<protein>
    <submittedName>
        <fullName evidence="1">Uncharacterized protein</fullName>
    </submittedName>
</protein>
<gene>
    <name evidence="1" type="ORF">FBU59_006427</name>
</gene>
<evidence type="ECO:0000313" key="2">
    <source>
        <dbReference type="Proteomes" id="UP001150603"/>
    </source>
</evidence>
<proteinExistence type="predicted"/>
<evidence type="ECO:0000313" key="1">
    <source>
        <dbReference type="EMBL" id="KAJ1932278.1"/>
    </source>
</evidence>
<comment type="caution">
    <text evidence="1">The sequence shown here is derived from an EMBL/GenBank/DDBJ whole genome shotgun (WGS) entry which is preliminary data.</text>
</comment>
<accession>A0ACC1IZY8</accession>
<sequence length="252" mass="26161">MASKGIVVVTGASRGMGKAISEYLVAHSATVIGVARSAAALAALADSLGPLFVPCALDITDDTKLPLVLDTINRLPTQPLLALVNNAGVLGPLEKLATASVSDWRHNFDVNVFSILALTQLCLPKLRESRGRIINVSSGAAVNAYSGWAAYCAAKAAVNMLTASMAVEEPEVVAVALRPGVVDTEMQAEIRSDGAGAMGDIHGKFLGYHANGELLPPDVPGNVVARLALGAGKELSGKFYSWNAPELAAFRD</sequence>
<organism evidence="1 2">
    <name type="scientific">Linderina macrospora</name>
    <dbReference type="NCBI Taxonomy" id="4868"/>
    <lineage>
        <taxon>Eukaryota</taxon>
        <taxon>Fungi</taxon>
        <taxon>Fungi incertae sedis</taxon>
        <taxon>Zoopagomycota</taxon>
        <taxon>Kickxellomycotina</taxon>
        <taxon>Kickxellomycetes</taxon>
        <taxon>Kickxellales</taxon>
        <taxon>Kickxellaceae</taxon>
        <taxon>Linderina</taxon>
    </lineage>
</organism>
<reference evidence="1" key="1">
    <citation type="submission" date="2022-07" db="EMBL/GenBank/DDBJ databases">
        <title>Phylogenomic reconstructions and comparative analyses of Kickxellomycotina fungi.</title>
        <authorList>
            <person name="Reynolds N.K."/>
            <person name="Stajich J.E."/>
            <person name="Barry K."/>
            <person name="Grigoriev I.V."/>
            <person name="Crous P."/>
            <person name="Smith M.E."/>
        </authorList>
    </citation>
    <scope>NUCLEOTIDE SEQUENCE</scope>
    <source>
        <strain evidence="1">NRRL 5244</strain>
    </source>
</reference>